<evidence type="ECO:0000256" key="1">
    <source>
        <dbReference type="ARBA" id="ARBA00004123"/>
    </source>
</evidence>
<dbReference type="GO" id="GO:0007062">
    <property type="term" value="P:sister chromatid cohesion"/>
    <property type="evidence" value="ECO:0007669"/>
    <property type="project" value="InterPro"/>
</dbReference>
<dbReference type="GO" id="GO:0003682">
    <property type="term" value="F:chromatin binding"/>
    <property type="evidence" value="ECO:0007669"/>
    <property type="project" value="TreeGrafter"/>
</dbReference>
<name>A0A075AQW0_ROZAC</name>
<gene>
    <name evidence="4" type="ORF">O9G_003794</name>
    <name evidence="5" type="ORF">ROZALSC1DRAFT_27002</name>
</gene>
<organism evidence="4 6">
    <name type="scientific">Rozella allomycis (strain CSF55)</name>
    <dbReference type="NCBI Taxonomy" id="988480"/>
    <lineage>
        <taxon>Eukaryota</taxon>
        <taxon>Fungi</taxon>
        <taxon>Fungi incertae sedis</taxon>
        <taxon>Cryptomycota</taxon>
        <taxon>Cryptomycota incertae sedis</taxon>
        <taxon>Rozella</taxon>
    </lineage>
</organism>
<keyword evidence="6" id="KW-1185">Reference proteome</keyword>
<evidence type="ECO:0000256" key="2">
    <source>
        <dbReference type="ARBA" id="ARBA00023242"/>
    </source>
</evidence>
<reference evidence="7" key="2">
    <citation type="journal article" date="2018" name="Nat. Microbiol.">
        <title>Leveraging single-cell genomics to expand the fungal tree of life.</title>
        <authorList>
            <person name="Ahrendt S.R."/>
            <person name="Quandt C.A."/>
            <person name="Ciobanu D."/>
            <person name="Clum A."/>
            <person name="Salamov A."/>
            <person name="Andreopoulos B."/>
            <person name="Cheng J.F."/>
            <person name="Woyke T."/>
            <person name="Pelin A."/>
            <person name="Henrissat B."/>
            <person name="Reynolds N.K."/>
            <person name="Benny G.L."/>
            <person name="Smith M.E."/>
            <person name="James T.Y."/>
            <person name="Grigoriev I.V."/>
        </authorList>
    </citation>
    <scope>NUCLEOTIDE SEQUENCE [LARGE SCALE GENOMIC DNA]</scope>
    <source>
        <strain evidence="7">CSF55</strain>
    </source>
</reference>
<evidence type="ECO:0000313" key="6">
    <source>
        <dbReference type="Proteomes" id="UP000030755"/>
    </source>
</evidence>
<dbReference type="GO" id="GO:0008278">
    <property type="term" value="C:cohesin complex"/>
    <property type="evidence" value="ECO:0007669"/>
    <property type="project" value="InterPro"/>
</dbReference>
<reference evidence="5" key="3">
    <citation type="submission" date="2018-08" db="EMBL/GenBank/DDBJ databases">
        <title>Leveraging single-cell genomics to expand the Fungal Tree of Life.</title>
        <authorList>
            <consortium name="DOE Joint Genome Institute"/>
            <person name="Ahrendt S.R."/>
            <person name="Quandt C.A."/>
            <person name="Ciobanu D."/>
            <person name="Clum A."/>
            <person name="Salamov A."/>
            <person name="Andreopoulos B."/>
            <person name="Cheng J.-F."/>
            <person name="Woyke T."/>
            <person name="Pelin A."/>
            <person name="Henrissat B."/>
            <person name="Reynolds N."/>
            <person name="Benny G.L."/>
            <person name="Smith M.E."/>
            <person name="James T.Y."/>
            <person name="Grigoriev I.V."/>
        </authorList>
    </citation>
    <scope>NUCLEOTIDE SEQUENCE</scope>
    <source>
        <strain evidence="5">CSF55</strain>
    </source>
</reference>
<dbReference type="PANTHER" id="PTHR12585">
    <property type="entry name" value="SCC1 / RAD21 FAMILY MEMBER"/>
    <property type="match status" value="1"/>
</dbReference>
<dbReference type="PANTHER" id="PTHR12585:SF69">
    <property type="entry name" value="FI11703P"/>
    <property type="match status" value="1"/>
</dbReference>
<dbReference type="GO" id="GO:0005634">
    <property type="term" value="C:nucleus"/>
    <property type="evidence" value="ECO:0007669"/>
    <property type="project" value="UniProtKB-SubCell"/>
</dbReference>
<dbReference type="STRING" id="988480.A0A075AQW0"/>
<dbReference type="Proteomes" id="UP000281549">
    <property type="component" value="Unassembled WGS sequence"/>
</dbReference>
<evidence type="ECO:0000313" key="4">
    <source>
        <dbReference type="EMBL" id="EPZ32666.1"/>
    </source>
</evidence>
<dbReference type="GO" id="GO:1990414">
    <property type="term" value="P:replication-born double-strand break repair via sister chromatid exchange"/>
    <property type="evidence" value="ECO:0007669"/>
    <property type="project" value="TreeGrafter"/>
</dbReference>
<dbReference type="OMA" id="PYHTITL"/>
<keyword evidence="2" id="KW-0539">Nucleus</keyword>
<dbReference type="Proteomes" id="UP000030755">
    <property type="component" value="Unassembled WGS sequence"/>
</dbReference>
<evidence type="ECO:0000313" key="5">
    <source>
        <dbReference type="EMBL" id="RKP21605.1"/>
    </source>
</evidence>
<dbReference type="OrthoDB" id="10071381at2759"/>
<dbReference type="EMBL" id="ML004942">
    <property type="protein sequence ID" value="RKP21605.1"/>
    <property type="molecule type" value="Genomic_DNA"/>
</dbReference>
<dbReference type="EMBL" id="KE561122">
    <property type="protein sequence ID" value="EPZ32666.1"/>
    <property type="molecule type" value="Genomic_DNA"/>
</dbReference>
<dbReference type="InterPro" id="IPR006910">
    <property type="entry name" value="Rad21_Rec8_N"/>
</dbReference>
<reference evidence="4 6" key="1">
    <citation type="journal article" date="2013" name="Curr. Biol.">
        <title>Shared signatures of parasitism and phylogenomics unite Cryptomycota and microsporidia.</title>
        <authorList>
            <person name="James T.Y."/>
            <person name="Pelin A."/>
            <person name="Bonen L."/>
            <person name="Ahrendt S."/>
            <person name="Sain D."/>
            <person name="Corradi N."/>
            <person name="Stajich J.E."/>
        </authorList>
    </citation>
    <scope>NUCLEOTIDE SEQUENCE [LARGE SCALE GENOMIC DNA]</scope>
    <source>
        <strain evidence="4">CSF55</strain>
        <strain evidence="4">CSF55</strain>
    </source>
</reference>
<protein>
    <submittedName>
        <fullName evidence="5">Rad21/Rec8 like protein</fullName>
    </submittedName>
    <submittedName>
        <fullName evidence="4">Rad21/Rec8-like protein domain-containing protein</fullName>
    </submittedName>
</protein>
<proteinExistence type="predicted"/>
<dbReference type="InterPro" id="IPR039781">
    <property type="entry name" value="Rad21/Rec8-like"/>
</dbReference>
<dbReference type="HOGENOM" id="CLU_106119_2_0_1"/>
<evidence type="ECO:0000259" key="3">
    <source>
        <dbReference type="Pfam" id="PF04825"/>
    </source>
</evidence>
<dbReference type="AlphaFoldDB" id="A0A075AQW0"/>
<sequence length="91" mass="10428">MFYSDSILTKKGALSSIWLAAHWDRKLSKQQITQTDIEASVEILKESVGPVALRISGHLLLGVVKIYWRKTKYLLDDCNDAFMKIKLVMKM</sequence>
<comment type="subcellular location">
    <subcellularLocation>
        <location evidence="1">Nucleus</location>
    </subcellularLocation>
</comment>
<evidence type="ECO:0000313" key="7">
    <source>
        <dbReference type="Proteomes" id="UP000281549"/>
    </source>
</evidence>
<accession>A0A075AQW0</accession>
<feature type="domain" description="Rad21/Rec8-like protein N-terminal" evidence="3">
    <location>
        <begin position="1"/>
        <end position="90"/>
    </location>
</feature>
<dbReference type="Pfam" id="PF04825">
    <property type="entry name" value="Rad21_Rec8_N"/>
    <property type="match status" value="1"/>
</dbReference>